<dbReference type="InterPro" id="IPR035929">
    <property type="entry name" value="CoaB-like_sf"/>
</dbReference>
<protein>
    <submittedName>
        <fullName evidence="5">Phosphopantothenoylcysteine decarboxylase / Phosphopantothenoylcysteine synthetase</fullName>
        <ecNumber evidence="5">4.1.1.36</ecNumber>
        <ecNumber evidence="5">6.3.2.5</ecNumber>
    </submittedName>
</protein>
<dbReference type="GO" id="GO:0015941">
    <property type="term" value="P:pantothenate catabolic process"/>
    <property type="evidence" value="ECO:0007669"/>
    <property type="project" value="InterPro"/>
</dbReference>
<dbReference type="PANTHER" id="PTHR14359">
    <property type="entry name" value="HOMO-OLIGOMERIC FLAVIN CONTAINING CYS DECARBOXYLASE FAMILY"/>
    <property type="match status" value="1"/>
</dbReference>
<dbReference type="Pfam" id="PF04127">
    <property type="entry name" value="DFP"/>
    <property type="match status" value="2"/>
</dbReference>
<keyword evidence="1" id="KW-0210">Decarboxylase</keyword>
<proteinExistence type="inferred from homology"/>
<name>A0A1W1BCA0_9ZZZZ</name>
<dbReference type="InterPro" id="IPR003382">
    <property type="entry name" value="Flavoprotein"/>
</dbReference>
<dbReference type="GO" id="GO:0004633">
    <property type="term" value="F:phosphopantothenoylcysteine decarboxylase activity"/>
    <property type="evidence" value="ECO:0007669"/>
    <property type="project" value="UniProtKB-EC"/>
</dbReference>
<evidence type="ECO:0000256" key="1">
    <source>
        <dbReference type="ARBA" id="ARBA00022793"/>
    </source>
</evidence>
<dbReference type="GO" id="GO:0015937">
    <property type="term" value="P:coenzyme A biosynthetic process"/>
    <property type="evidence" value="ECO:0007669"/>
    <property type="project" value="InterPro"/>
</dbReference>
<dbReference type="GO" id="GO:0004632">
    <property type="term" value="F:phosphopantothenate--cysteine ligase activity"/>
    <property type="evidence" value="ECO:0007669"/>
    <property type="project" value="UniProtKB-EC"/>
</dbReference>
<keyword evidence="2 5" id="KW-0456">Lyase</keyword>
<gene>
    <name evidence="5" type="ORF">MNB_SV-12-731</name>
</gene>
<dbReference type="NCBIfam" id="TIGR00521">
    <property type="entry name" value="coaBC_dfp"/>
    <property type="match status" value="1"/>
</dbReference>
<dbReference type="HAMAP" id="MF_02225">
    <property type="entry name" value="CoaBC"/>
    <property type="match status" value="1"/>
</dbReference>
<evidence type="ECO:0000313" key="5">
    <source>
        <dbReference type="EMBL" id="SFV51221.1"/>
    </source>
</evidence>
<dbReference type="InterPro" id="IPR005252">
    <property type="entry name" value="CoaBC"/>
</dbReference>
<evidence type="ECO:0000259" key="4">
    <source>
        <dbReference type="Pfam" id="PF04127"/>
    </source>
</evidence>
<dbReference type="Pfam" id="PF02441">
    <property type="entry name" value="Flavoprotein"/>
    <property type="match status" value="1"/>
</dbReference>
<dbReference type="AlphaFoldDB" id="A0A1W1BCA0"/>
<feature type="domain" description="Flavoprotein" evidence="3">
    <location>
        <begin position="8"/>
        <end position="174"/>
    </location>
</feature>
<dbReference type="SUPFAM" id="SSF52507">
    <property type="entry name" value="Homo-oligomeric flavin-containing Cys decarboxylases, HFCD"/>
    <property type="match status" value="1"/>
</dbReference>
<dbReference type="PANTHER" id="PTHR14359:SF6">
    <property type="entry name" value="PHOSPHOPANTOTHENOYLCYSTEINE DECARBOXYLASE"/>
    <property type="match status" value="1"/>
</dbReference>
<dbReference type="EC" id="4.1.1.36" evidence="5"/>
<feature type="domain" description="DNA/pantothenate metabolism flavoprotein C-terminal" evidence="4">
    <location>
        <begin position="287"/>
        <end position="415"/>
    </location>
</feature>
<dbReference type="EC" id="6.3.2.5" evidence="5"/>
<organism evidence="5">
    <name type="scientific">hydrothermal vent metagenome</name>
    <dbReference type="NCBI Taxonomy" id="652676"/>
    <lineage>
        <taxon>unclassified sequences</taxon>
        <taxon>metagenomes</taxon>
        <taxon>ecological metagenomes</taxon>
    </lineage>
</organism>
<dbReference type="Gene3D" id="3.40.50.1950">
    <property type="entry name" value="Flavin prenyltransferase-like"/>
    <property type="match status" value="1"/>
</dbReference>
<sequence length="423" mass="46661">MQLDLKDKKVLLGVTGSISAYKACEVARLFIKAGAEVRVVMTPSAERFVSALTFEALTRNPVLTESSESWSSRLNHIEIGKDSDIFVIAPATANTINKLSKGIADNILLQTALAFNKPLLIAPSANTQMIKNHYTEGSLKMLAVNDVKIISSQSKLLACGDKGDGALAEPSEIFYQTAQKLLEDKFWKDRKVVLTGGGTREKIDSVRYLSNFSSGKMANALATALYLKGADVCLITTKEHSQIPNEIYTIDVDDAQEMLEYTVDAIRVAKKGKMSHASMNSSEPVHLIQKKPYLFMVSAVADFTPKFPQIGKIKKSDIGNEWNIELKQNPDILQEIDKNGLVTIGFKAEMDKKDGFFNAESILKTKNIDGVCYNLLKDSQSFGTDENNIIFITGEKSIDLGTADKLRLSFKILSESQKLENEQ</sequence>
<evidence type="ECO:0000256" key="2">
    <source>
        <dbReference type="ARBA" id="ARBA00023239"/>
    </source>
</evidence>
<dbReference type="GO" id="GO:0010181">
    <property type="term" value="F:FMN binding"/>
    <property type="evidence" value="ECO:0007669"/>
    <property type="project" value="InterPro"/>
</dbReference>
<dbReference type="InterPro" id="IPR036551">
    <property type="entry name" value="Flavin_trans-like"/>
</dbReference>
<feature type="domain" description="DNA/pantothenate metabolism flavoprotein C-terminal" evidence="4">
    <location>
        <begin position="188"/>
        <end position="266"/>
    </location>
</feature>
<dbReference type="GO" id="GO:0071513">
    <property type="term" value="C:phosphopantothenoylcysteine decarboxylase complex"/>
    <property type="evidence" value="ECO:0007669"/>
    <property type="project" value="TreeGrafter"/>
</dbReference>
<accession>A0A1W1BCA0</accession>
<evidence type="ECO:0000259" key="3">
    <source>
        <dbReference type="Pfam" id="PF02441"/>
    </source>
</evidence>
<dbReference type="InterPro" id="IPR007085">
    <property type="entry name" value="DNA/pantothenate-metab_flavo_C"/>
</dbReference>
<dbReference type="Gene3D" id="3.40.50.10300">
    <property type="entry name" value="CoaB-like"/>
    <property type="match status" value="1"/>
</dbReference>
<dbReference type="SUPFAM" id="SSF102645">
    <property type="entry name" value="CoaB-like"/>
    <property type="match status" value="1"/>
</dbReference>
<reference evidence="5" key="1">
    <citation type="submission" date="2016-10" db="EMBL/GenBank/DDBJ databases">
        <authorList>
            <person name="de Groot N.N."/>
        </authorList>
    </citation>
    <scope>NUCLEOTIDE SEQUENCE</scope>
</reference>
<keyword evidence="5" id="KW-0436">Ligase</keyword>
<dbReference type="EMBL" id="FPHE01000017">
    <property type="protein sequence ID" value="SFV51221.1"/>
    <property type="molecule type" value="Genomic_DNA"/>
</dbReference>